<comment type="caution">
    <text evidence="10">The sequence shown here is derived from an EMBL/GenBank/DDBJ whole genome shotgun (WGS) entry which is preliminary data.</text>
</comment>
<dbReference type="SUPFAM" id="SSF52242">
    <property type="entry name" value="Cobalamin (vitamin B12)-binding domain"/>
    <property type="match status" value="1"/>
</dbReference>
<dbReference type="CDD" id="cd02068">
    <property type="entry name" value="radical_SAM_B12_BD"/>
    <property type="match status" value="1"/>
</dbReference>
<dbReference type="SFLD" id="SFLDG01082">
    <property type="entry name" value="B12-binding_domain_containing"/>
    <property type="match status" value="1"/>
</dbReference>
<organism evidence="10">
    <name type="scientific">marine sediment metagenome</name>
    <dbReference type="NCBI Taxonomy" id="412755"/>
    <lineage>
        <taxon>unclassified sequences</taxon>
        <taxon>metagenomes</taxon>
        <taxon>ecological metagenomes</taxon>
    </lineage>
</organism>
<keyword evidence="5" id="KW-0479">Metal-binding</keyword>
<sequence>MKYHFIYPDIGTGFYPGVHHGLAQLFSVLEANGDEVSLHHVTKTPKPSDIQDAVQREMPDIVGFTAMSNQIGYVKLWSRWIKEKYDIPIVCGGVHATLNPGELLAVDSIDMVCVGEGERAVVDRRFLTKHLKTIAALMDNPYPLIEDLDGLPYPDYSLFDPKVISGARGGTLAVMCSRGCLYNCSYCCNHALREAQKGLGKYFRYRSVDNTIGLLEELVGRHQVRRFSFADDIFGANREWILEFCEKYTKKVGLPFDCNLRVEMVTSGLLAALSGAGCSMVELGIESGSEWMREEVLNRGMSNQQIVDAFKHARRVGLRTRAYNMIGLPFETPEMARETIELNKLVNPDEIAVFYFYPFKGTKLYNLCQDEGFLTERETTSYVSESVLHLSTITPRELDRVYSEFYQLVIDRQLRSFPAPVRYLFRVGMAALGIFGRSSAVKIVRKLYMRLFPLLSLLRRSG</sequence>
<dbReference type="AlphaFoldDB" id="A0A0F9VFK8"/>
<dbReference type="GO" id="GO:0031419">
    <property type="term" value="F:cobalamin binding"/>
    <property type="evidence" value="ECO:0007669"/>
    <property type="project" value="InterPro"/>
</dbReference>
<keyword evidence="6" id="KW-0408">Iron</keyword>
<gene>
    <name evidence="10" type="ORF">LCGC14_0411730</name>
</gene>
<evidence type="ECO:0000256" key="2">
    <source>
        <dbReference type="ARBA" id="ARBA00022603"/>
    </source>
</evidence>
<dbReference type="GO" id="GO:0003824">
    <property type="term" value="F:catalytic activity"/>
    <property type="evidence" value="ECO:0007669"/>
    <property type="project" value="InterPro"/>
</dbReference>
<evidence type="ECO:0000256" key="1">
    <source>
        <dbReference type="ARBA" id="ARBA00001966"/>
    </source>
</evidence>
<evidence type="ECO:0000256" key="3">
    <source>
        <dbReference type="ARBA" id="ARBA00022679"/>
    </source>
</evidence>
<keyword evidence="4" id="KW-0949">S-adenosyl-L-methionine</keyword>
<dbReference type="PANTHER" id="PTHR43409">
    <property type="entry name" value="ANAEROBIC MAGNESIUM-PROTOPORPHYRIN IX MONOMETHYL ESTER CYCLASE-RELATED"/>
    <property type="match status" value="1"/>
</dbReference>
<reference evidence="10" key="1">
    <citation type="journal article" date="2015" name="Nature">
        <title>Complex archaea that bridge the gap between prokaryotes and eukaryotes.</title>
        <authorList>
            <person name="Spang A."/>
            <person name="Saw J.H."/>
            <person name="Jorgensen S.L."/>
            <person name="Zaremba-Niedzwiedzka K."/>
            <person name="Martijn J."/>
            <person name="Lind A.E."/>
            <person name="van Eijk R."/>
            <person name="Schleper C."/>
            <person name="Guy L."/>
            <person name="Ettema T.J."/>
        </authorList>
    </citation>
    <scope>NUCLEOTIDE SEQUENCE</scope>
</reference>
<keyword evidence="2" id="KW-0489">Methyltransferase</keyword>
<evidence type="ECO:0000259" key="9">
    <source>
        <dbReference type="PROSITE" id="PS51918"/>
    </source>
</evidence>
<dbReference type="SMART" id="SM00729">
    <property type="entry name" value="Elp3"/>
    <property type="match status" value="1"/>
</dbReference>
<name>A0A0F9VFK8_9ZZZZ</name>
<feature type="domain" description="Radical SAM core" evidence="9">
    <location>
        <begin position="166"/>
        <end position="396"/>
    </location>
</feature>
<comment type="cofactor">
    <cofactor evidence="1">
        <name>[4Fe-4S] cluster</name>
        <dbReference type="ChEBI" id="CHEBI:49883"/>
    </cofactor>
</comment>
<keyword evidence="7" id="KW-0411">Iron-sulfur</keyword>
<evidence type="ECO:0000256" key="4">
    <source>
        <dbReference type="ARBA" id="ARBA00022691"/>
    </source>
</evidence>
<dbReference type="CDD" id="cd01335">
    <property type="entry name" value="Radical_SAM"/>
    <property type="match status" value="1"/>
</dbReference>
<evidence type="ECO:0000256" key="6">
    <source>
        <dbReference type="ARBA" id="ARBA00023004"/>
    </source>
</evidence>
<keyword evidence="3" id="KW-0808">Transferase</keyword>
<evidence type="ECO:0000313" key="10">
    <source>
        <dbReference type="EMBL" id="KKN72346.1"/>
    </source>
</evidence>
<dbReference type="GO" id="GO:0005829">
    <property type="term" value="C:cytosol"/>
    <property type="evidence" value="ECO:0007669"/>
    <property type="project" value="TreeGrafter"/>
</dbReference>
<dbReference type="InterPro" id="IPR051198">
    <property type="entry name" value="BchE-like"/>
</dbReference>
<dbReference type="GO" id="GO:0051539">
    <property type="term" value="F:4 iron, 4 sulfur cluster binding"/>
    <property type="evidence" value="ECO:0007669"/>
    <property type="project" value="UniProtKB-KW"/>
</dbReference>
<dbReference type="SFLD" id="SFLDS00029">
    <property type="entry name" value="Radical_SAM"/>
    <property type="match status" value="1"/>
</dbReference>
<dbReference type="InterPro" id="IPR007197">
    <property type="entry name" value="rSAM"/>
</dbReference>
<dbReference type="InterPro" id="IPR006638">
    <property type="entry name" value="Elp3/MiaA/NifB-like_rSAM"/>
</dbReference>
<dbReference type="InterPro" id="IPR034466">
    <property type="entry name" value="Methyltransferase_Class_B"/>
</dbReference>
<evidence type="ECO:0000259" key="8">
    <source>
        <dbReference type="PROSITE" id="PS51332"/>
    </source>
</evidence>
<dbReference type="Pfam" id="PF04055">
    <property type="entry name" value="Radical_SAM"/>
    <property type="match status" value="1"/>
</dbReference>
<dbReference type="SFLD" id="SFLDG01123">
    <property type="entry name" value="methyltransferase_(Class_B)"/>
    <property type="match status" value="1"/>
</dbReference>
<accession>A0A0F9VFK8</accession>
<feature type="domain" description="B12-binding" evidence="8">
    <location>
        <begin position="2"/>
        <end position="137"/>
    </location>
</feature>
<proteinExistence type="predicted"/>
<evidence type="ECO:0000256" key="7">
    <source>
        <dbReference type="ARBA" id="ARBA00023014"/>
    </source>
</evidence>
<dbReference type="InterPro" id="IPR006158">
    <property type="entry name" value="Cobalamin-bd"/>
</dbReference>
<dbReference type="InterPro" id="IPR058240">
    <property type="entry name" value="rSAM_sf"/>
</dbReference>
<dbReference type="GO" id="GO:0046872">
    <property type="term" value="F:metal ion binding"/>
    <property type="evidence" value="ECO:0007669"/>
    <property type="project" value="UniProtKB-KW"/>
</dbReference>
<protein>
    <submittedName>
        <fullName evidence="10">Uncharacterized protein</fullName>
    </submittedName>
</protein>
<dbReference type="Pfam" id="PF02310">
    <property type="entry name" value="B12-binding"/>
    <property type="match status" value="1"/>
</dbReference>
<dbReference type="Gene3D" id="3.40.50.280">
    <property type="entry name" value="Cobalamin-binding domain"/>
    <property type="match status" value="1"/>
</dbReference>
<dbReference type="Gene3D" id="3.80.30.20">
    <property type="entry name" value="tm_1862 like domain"/>
    <property type="match status" value="1"/>
</dbReference>
<dbReference type="PROSITE" id="PS51332">
    <property type="entry name" value="B12_BINDING"/>
    <property type="match status" value="1"/>
</dbReference>
<dbReference type="PROSITE" id="PS51918">
    <property type="entry name" value="RADICAL_SAM"/>
    <property type="match status" value="1"/>
</dbReference>
<dbReference type="InterPro" id="IPR036724">
    <property type="entry name" value="Cobalamin-bd_sf"/>
</dbReference>
<dbReference type="SUPFAM" id="SSF102114">
    <property type="entry name" value="Radical SAM enzymes"/>
    <property type="match status" value="1"/>
</dbReference>
<dbReference type="PANTHER" id="PTHR43409:SF7">
    <property type="entry name" value="BLL1977 PROTEIN"/>
    <property type="match status" value="1"/>
</dbReference>
<dbReference type="EMBL" id="LAZR01000364">
    <property type="protein sequence ID" value="KKN72346.1"/>
    <property type="molecule type" value="Genomic_DNA"/>
</dbReference>
<evidence type="ECO:0000256" key="5">
    <source>
        <dbReference type="ARBA" id="ARBA00022723"/>
    </source>
</evidence>
<dbReference type="InterPro" id="IPR023404">
    <property type="entry name" value="rSAM_horseshoe"/>
</dbReference>